<feature type="transmembrane region" description="Helical" evidence="5">
    <location>
        <begin position="255"/>
        <end position="274"/>
    </location>
</feature>
<evidence type="ECO:0000256" key="4">
    <source>
        <dbReference type="ARBA" id="ARBA00023136"/>
    </source>
</evidence>
<evidence type="ECO:0000313" key="8">
    <source>
        <dbReference type="Proteomes" id="UP000292136"/>
    </source>
</evidence>
<dbReference type="PANTHER" id="PTHR11814">
    <property type="entry name" value="SULFATE TRANSPORTER"/>
    <property type="match status" value="1"/>
</dbReference>
<evidence type="ECO:0000313" key="7">
    <source>
        <dbReference type="EMBL" id="RZT76052.1"/>
    </source>
</evidence>
<evidence type="ECO:0000256" key="2">
    <source>
        <dbReference type="ARBA" id="ARBA00022692"/>
    </source>
</evidence>
<feature type="transmembrane region" description="Helical" evidence="5">
    <location>
        <begin position="51"/>
        <end position="73"/>
    </location>
</feature>
<comment type="subcellular location">
    <subcellularLocation>
        <location evidence="1">Membrane</location>
        <topology evidence="1">Multi-pass membrane protein</topology>
    </subcellularLocation>
</comment>
<keyword evidence="2 5" id="KW-0812">Transmembrane</keyword>
<evidence type="ECO:0000259" key="6">
    <source>
        <dbReference type="PROSITE" id="PS50801"/>
    </source>
</evidence>
<feature type="transmembrane region" description="Helical" evidence="5">
    <location>
        <begin position="121"/>
        <end position="143"/>
    </location>
</feature>
<dbReference type="Proteomes" id="UP000292136">
    <property type="component" value="Unassembled WGS sequence"/>
</dbReference>
<evidence type="ECO:0000256" key="5">
    <source>
        <dbReference type="SAM" id="Phobius"/>
    </source>
</evidence>
<dbReference type="SUPFAM" id="SSF52091">
    <property type="entry name" value="SpoIIaa-like"/>
    <property type="match status" value="1"/>
</dbReference>
<organism evidence="7 8">
    <name type="scientific">Azospira oryzae</name>
    <dbReference type="NCBI Taxonomy" id="146939"/>
    <lineage>
        <taxon>Bacteria</taxon>
        <taxon>Pseudomonadati</taxon>
        <taxon>Pseudomonadota</taxon>
        <taxon>Betaproteobacteria</taxon>
        <taxon>Rhodocyclales</taxon>
        <taxon>Rhodocyclaceae</taxon>
        <taxon>Azospira</taxon>
    </lineage>
</organism>
<dbReference type="InterPro" id="IPR001902">
    <property type="entry name" value="SLC26A/SulP_fam"/>
</dbReference>
<feature type="transmembrane region" description="Helical" evidence="5">
    <location>
        <begin position="24"/>
        <end position="44"/>
    </location>
</feature>
<sequence length="555" mass="58108">MSAFRPKLLDCLPDYDRAQFGRDVSAGLTVGVLALPLAMAFAIASGVDPAAGIWTAIVAGFIIAALGGSRVQIGGPTGAFIVIVYGIVAQYGLANLLIATMLAGLILIGMGLARLGALIRFIPVTVVIGFTNGIAVLIFISQIKEFLGLDMEALPAEFFAKMKVLAANLPNTDLPTLALASVSLVLLVLWNKKVAGKLPLLGKLPGPLAVLIAGTVAQSLLEFPVETIGSRFGGIPQSLPAFAFPELTLSTLRNLISPAITIALLGAIESLLSARVADSQIDDRHDPNQELLAQGVANVVAPLVGGFAATGAIARTSTNVRAGGRTPVAGMVHALTLLAVVLVAAPLASDVPLATLSAILMVVAWNMGEWHEFKELPRYSMNYRAILLSTFFITVVFDLTLAVEIGMVLASLFFIYRMSELTKVAPLSLPDWAAGQPVAAYSLYGSLFFGAVGKLQTLLDQHAQGTQVLILDLHQVINLDTTGLDTLEALQRMLAKRGGCLILAGLNAQPGSLVSRSGFADDVGTDNLVDSLAEAWQRAAILLPRDEAGGSPSHA</sequence>
<reference evidence="7 8" key="1">
    <citation type="submission" date="2019-02" db="EMBL/GenBank/DDBJ databases">
        <title>Genomic Encyclopedia of Type Strains, Phase IV (KMG-IV): sequencing the most valuable type-strain genomes for metagenomic binning, comparative biology and taxonomic classification.</title>
        <authorList>
            <person name="Goeker M."/>
        </authorList>
    </citation>
    <scope>NUCLEOTIDE SEQUENCE [LARGE SCALE GENOMIC DNA]</scope>
    <source>
        <strain evidence="7 8">DSM 21223</strain>
    </source>
</reference>
<keyword evidence="8" id="KW-1185">Reference proteome</keyword>
<keyword evidence="3 5" id="KW-1133">Transmembrane helix</keyword>
<dbReference type="EMBL" id="SHKM01000002">
    <property type="protein sequence ID" value="RZT76052.1"/>
    <property type="molecule type" value="Genomic_DNA"/>
</dbReference>
<name>A0ABY0ILJ0_9RHOO</name>
<dbReference type="InterPro" id="IPR011547">
    <property type="entry name" value="SLC26A/SulP_dom"/>
</dbReference>
<feature type="transmembrane region" description="Helical" evidence="5">
    <location>
        <begin position="79"/>
        <end position="109"/>
    </location>
</feature>
<protein>
    <submittedName>
        <fullName evidence="7">SulP family sulfate permease</fullName>
    </submittedName>
</protein>
<dbReference type="Pfam" id="PF01740">
    <property type="entry name" value="STAS"/>
    <property type="match status" value="1"/>
</dbReference>
<feature type="domain" description="STAS" evidence="6">
    <location>
        <begin position="438"/>
        <end position="539"/>
    </location>
</feature>
<accession>A0ABY0ILJ0</accession>
<evidence type="ECO:0000256" key="1">
    <source>
        <dbReference type="ARBA" id="ARBA00004141"/>
    </source>
</evidence>
<proteinExistence type="predicted"/>
<dbReference type="Gene3D" id="3.30.750.24">
    <property type="entry name" value="STAS domain"/>
    <property type="match status" value="1"/>
</dbReference>
<dbReference type="InterPro" id="IPR036513">
    <property type="entry name" value="STAS_dom_sf"/>
</dbReference>
<evidence type="ECO:0000256" key="3">
    <source>
        <dbReference type="ARBA" id="ARBA00022989"/>
    </source>
</evidence>
<dbReference type="RefSeq" id="WP_130459368.1">
    <property type="nucleotide sequence ID" value="NZ_SHKM01000002.1"/>
</dbReference>
<dbReference type="InterPro" id="IPR002645">
    <property type="entry name" value="STAS_dom"/>
</dbReference>
<dbReference type="Pfam" id="PF00916">
    <property type="entry name" value="Sulfate_transp"/>
    <property type="match status" value="1"/>
</dbReference>
<dbReference type="PROSITE" id="PS50801">
    <property type="entry name" value="STAS"/>
    <property type="match status" value="1"/>
</dbReference>
<feature type="transmembrane region" description="Helical" evidence="5">
    <location>
        <begin position="386"/>
        <end position="416"/>
    </location>
</feature>
<gene>
    <name evidence="7" type="ORF">EV678_1920</name>
</gene>
<feature type="transmembrane region" description="Helical" evidence="5">
    <location>
        <begin position="295"/>
        <end position="314"/>
    </location>
</feature>
<comment type="caution">
    <text evidence="7">The sequence shown here is derived from an EMBL/GenBank/DDBJ whole genome shotgun (WGS) entry which is preliminary data.</text>
</comment>
<feature type="transmembrane region" description="Helical" evidence="5">
    <location>
        <begin position="334"/>
        <end position="365"/>
    </location>
</feature>
<dbReference type="CDD" id="cd07042">
    <property type="entry name" value="STAS_SulP_like_sulfate_transporter"/>
    <property type="match status" value="1"/>
</dbReference>
<keyword evidence="4 5" id="KW-0472">Membrane</keyword>